<dbReference type="InterPro" id="IPR052048">
    <property type="entry name" value="ST_Response_Regulator"/>
</dbReference>
<dbReference type="PANTHER" id="PTHR43228:SF1">
    <property type="entry name" value="TWO-COMPONENT RESPONSE REGULATOR ARR22"/>
    <property type="match status" value="1"/>
</dbReference>
<protein>
    <recommendedName>
        <fullName evidence="2">Response regulatory domain-containing protein</fullName>
    </recommendedName>
</protein>
<evidence type="ECO:0000313" key="4">
    <source>
        <dbReference type="Proteomes" id="UP000233551"/>
    </source>
</evidence>
<comment type="caution">
    <text evidence="3">The sequence shown here is derived from an EMBL/GenBank/DDBJ whole genome shotgun (WGS) entry which is preliminary data.</text>
</comment>
<evidence type="ECO:0000259" key="2">
    <source>
        <dbReference type="PROSITE" id="PS50110"/>
    </source>
</evidence>
<dbReference type="InterPro" id="IPR011006">
    <property type="entry name" value="CheY-like_superfamily"/>
</dbReference>
<evidence type="ECO:0000313" key="3">
    <source>
        <dbReference type="EMBL" id="PKI38712.1"/>
    </source>
</evidence>
<gene>
    <name evidence="3" type="ORF">CRG98_040890</name>
</gene>
<dbReference type="CDD" id="cd17546">
    <property type="entry name" value="REC_hyHK_CKI1_RcsC-like"/>
    <property type="match status" value="1"/>
</dbReference>
<dbReference type="SMART" id="SM00448">
    <property type="entry name" value="REC"/>
    <property type="match status" value="1"/>
</dbReference>
<dbReference type="PANTHER" id="PTHR43228">
    <property type="entry name" value="TWO-COMPONENT RESPONSE REGULATOR"/>
    <property type="match status" value="1"/>
</dbReference>
<keyword evidence="4" id="KW-1185">Reference proteome</keyword>
<dbReference type="GO" id="GO:0000160">
    <property type="term" value="P:phosphorelay signal transduction system"/>
    <property type="evidence" value="ECO:0007669"/>
    <property type="project" value="InterPro"/>
</dbReference>
<evidence type="ECO:0000256" key="1">
    <source>
        <dbReference type="PROSITE-ProRule" id="PRU00169"/>
    </source>
</evidence>
<dbReference type="Proteomes" id="UP000233551">
    <property type="component" value="Unassembled WGS sequence"/>
</dbReference>
<reference evidence="3 4" key="1">
    <citation type="submission" date="2017-11" db="EMBL/GenBank/DDBJ databases">
        <title>De-novo sequencing of pomegranate (Punica granatum L.) genome.</title>
        <authorList>
            <person name="Akparov Z."/>
            <person name="Amiraslanov A."/>
            <person name="Hajiyeva S."/>
            <person name="Abbasov M."/>
            <person name="Kaur K."/>
            <person name="Hamwieh A."/>
            <person name="Solovyev V."/>
            <person name="Salamov A."/>
            <person name="Braich B."/>
            <person name="Kosarev P."/>
            <person name="Mahmoud A."/>
            <person name="Hajiyev E."/>
            <person name="Babayeva S."/>
            <person name="Izzatullayeva V."/>
            <person name="Mammadov A."/>
            <person name="Mammadov A."/>
            <person name="Sharifova S."/>
            <person name="Ojaghi J."/>
            <person name="Eynullazada K."/>
            <person name="Bayramov B."/>
            <person name="Abdulazimova A."/>
            <person name="Shahmuradov I."/>
        </authorList>
    </citation>
    <scope>NUCLEOTIDE SEQUENCE [LARGE SCALE GENOMIC DNA]</scope>
    <source>
        <strain evidence="4">cv. AG2017</strain>
        <tissue evidence="3">Leaf</tissue>
    </source>
</reference>
<dbReference type="Pfam" id="PF00072">
    <property type="entry name" value="Response_reg"/>
    <property type="match status" value="1"/>
</dbReference>
<dbReference type="SUPFAM" id="SSF52172">
    <property type="entry name" value="CheY-like"/>
    <property type="match status" value="1"/>
</dbReference>
<name>A0A2I0I420_PUNGR</name>
<organism evidence="3 4">
    <name type="scientific">Punica granatum</name>
    <name type="common">Pomegranate</name>
    <dbReference type="NCBI Taxonomy" id="22663"/>
    <lineage>
        <taxon>Eukaryota</taxon>
        <taxon>Viridiplantae</taxon>
        <taxon>Streptophyta</taxon>
        <taxon>Embryophyta</taxon>
        <taxon>Tracheophyta</taxon>
        <taxon>Spermatophyta</taxon>
        <taxon>Magnoliopsida</taxon>
        <taxon>eudicotyledons</taxon>
        <taxon>Gunneridae</taxon>
        <taxon>Pentapetalae</taxon>
        <taxon>rosids</taxon>
        <taxon>malvids</taxon>
        <taxon>Myrtales</taxon>
        <taxon>Lythraceae</taxon>
        <taxon>Punica</taxon>
    </lineage>
</organism>
<dbReference type="PROSITE" id="PS50110">
    <property type="entry name" value="RESPONSE_REGULATORY"/>
    <property type="match status" value="1"/>
</dbReference>
<dbReference type="InterPro" id="IPR001789">
    <property type="entry name" value="Sig_transdc_resp-reg_receiver"/>
</dbReference>
<feature type="modified residue" description="4-aspartylphosphate" evidence="1">
    <location>
        <position position="28"/>
    </location>
</feature>
<feature type="domain" description="Response regulatory" evidence="2">
    <location>
        <begin position="1"/>
        <end position="94"/>
    </location>
</feature>
<dbReference type="AlphaFoldDB" id="A0A2I0I420"/>
<accession>A0A2I0I420</accession>
<dbReference type="EMBL" id="PGOL01004030">
    <property type="protein sequence ID" value="PKI38712.1"/>
    <property type="molecule type" value="Genomic_DNA"/>
</dbReference>
<keyword evidence="1" id="KW-0597">Phosphoprotein</keyword>
<sequence>MEVQTAKSGNEAVDICKSGATFDVVIMDLDMPGMNGIEAIKELRDMGVKSWIVLLTSQLPTDRDVSAMKSVGADDCCWKPLTLPKVISIFDKFIAQLD</sequence>
<proteinExistence type="predicted"/>
<dbReference type="Gene3D" id="3.40.50.2300">
    <property type="match status" value="1"/>
</dbReference>